<accession>A5BK61</accession>
<reference evidence="2" key="1">
    <citation type="journal article" date="2007" name="PLoS ONE">
        <title>The first genome sequence of an elite grapevine cultivar (Pinot noir Vitis vinifera L.): coping with a highly heterozygous genome.</title>
        <authorList>
            <person name="Velasco R."/>
            <person name="Zharkikh A."/>
            <person name="Troggio M."/>
            <person name="Cartwright D.A."/>
            <person name="Cestaro A."/>
            <person name="Pruss D."/>
            <person name="Pindo M."/>
            <person name="FitzGerald L.M."/>
            <person name="Vezzulli S."/>
            <person name="Reid J."/>
            <person name="Malacarne G."/>
            <person name="Iliev D."/>
            <person name="Coppola G."/>
            <person name="Wardell B."/>
            <person name="Micheletti D."/>
            <person name="Macalma T."/>
            <person name="Facci M."/>
            <person name="Mitchell J.T."/>
            <person name="Perazzolli M."/>
            <person name="Eldredge G."/>
            <person name="Gatto P."/>
            <person name="Oyzerski R."/>
            <person name="Moretto M."/>
            <person name="Gutin N."/>
            <person name="Stefanini M."/>
            <person name="Chen Y."/>
            <person name="Segala C."/>
            <person name="Davenport C."/>
            <person name="Dematte L."/>
            <person name="Mraz A."/>
            <person name="Battilana J."/>
            <person name="Stormo K."/>
            <person name="Costa F."/>
            <person name="Tao Q."/>
            <person name="Si-Ammour A."/>
            <person name="Harkins T."/>
            <person name="Lackey A."/>
            <person name="Perbost C."/>
            <person name="Taillon B."/>
            <person name="Stella A."/>
            <person name="Solovyev V."/>
            <person name="Fawcett J.A."/>
            <person name="Sterck L."/>
            <person name="Vandepoele K."/>
            <person name="Grando S.M."/>
            <person name="Toppo S."/>
            <person name="Moser C."/>
            <person name="Lanchbury J."/>
            <person name="Bogden R."/>
            <person name="Skolnick M."/>
            <person name="Sgaramella V."/>
            <person name="Bhatnagar S.K."/>
            <person name="Fontana P."/>
            <person name="Gutin A."/>
            <person name="Van de Peer Y."/>
            <person name="Salamini F."/>
            <person name="Viola R."/>
        </authorList>
    </citation>
    <scope>NUCLEOTIDE SEQUENCE</scope>
</reference>
<gene>
    <name evidence="2" type="ORF">VITISV_029793</name>
</gene>
<organism evidence="2">
    <name type="scientific">Vitis vinifera</name>
    <name type="common">Grape</name>
    <dbReference type="NCBI Taxonomy" id="29760"/>
    <lineage>
        <taxon>Eukaryota</taxon>
        <taxon>Viridiplantae</taxon>
        <taxon>Streptophyta</taxon>
        <taxon>Embryophyta</taxon>
        <taxon>Tracheophyta</taxon>
        <taxon>Spermatophyta</taxon>
        <taxon>Magnoliopsida</taxon>
        <taxon>eudicotyledons</taxon>
        <taxon>Gunneridae</taxon>
        <taxon>Pentapetalae</taxon>
        <taxon>rosids</taxon>
        <taxon>Vitales</taxon>
        <taxon>Vitaceae</taxon>
        <taxon>Viteae</taxon>
        <taxon>Vitis</taxon>
    </lineage>
</organism>
<feature type="compositionally biased region" description="Basic and acidic residues" evidence="1">
    <location>
        <begin position="32"/>
        <end position="42"/>
    </location>
</feature>
<evidence type="ECO:0000313" key="2">
    <source>
        <dbReference type="EMBL" id="CAN61454.1"/>
    </source>
</evidence>
<feature type="region of interest" description="Disordered" evidence="1">
    <location>
        <begin position="32"/>
        <end position="60"/>
    </location>
</feature>
<evidence type="ECO:0000256" key="1">
    <source>
        <dbReference type="SAM" id="MobiDB-lite"/>
    </source>
</evidence>
<proteinExistence type="predicted"/>
<feature type="compositionally biased region" description="Basic residues" evidence="1">
    <location>
        <begin position="43"/>
        <end position="60"/>
    </location>
</feature>
<protein>
    <submittedName>
        <fullName evidence="2">Uncharacterized protein</fullName>
    </submittedName>
</protein>
<dbReference type="EMBL" id="AM462343">
    <property type="protein sequence ID" value="CAN61454.1"/>
    <property type="molecule type" value="Genomic_DNA"/>
</dbReference>
<dbReference type="AlphaFoldDB" id="A5BK61"/>
<name>A5BK61_VITVI</name>
<sequence length="184" mass="20056">MKASSYSSSFSSFIVVGPFDITFSADSGPLDEGRWMGEESRQSAKHGQPKKGSVLRKARSLPKKLPTVSWFQCAERSFETEHEPPASDIGQVRVSLIHSSSSTSNGFSSSILATPAVWTCLGKVYLSICIGLLDSGKASTLIDEVLHDLLLSNYRKSAPVRTLVHFLATSEVILSYVIPIRQYG</sequence>